<protein>
    <recommendedName>
        <fullName evidence="3">DUF1152 domain-containing protein</fullName>
    </recommendedName>
</protein>
<accession>A0AB34JRL9</accession>
<reference evidence="1 2" key="1">
    <citation type="journal article" date="2024" name="Science">
        <title>Giant polyketide synthase enzymes in the biosynthesis of giant marine polyether toxins.</title>
        <authorList>
            <person name="Fallon T.R."/>
            <person name="Shende V.V."/>
            <person name="Wierzbicki I.H."/>
            <person name="Pendleton A.L."/>
            <person name="Watervoot N.F."/>
            <person name="Auber R.P."/>
            <person name="Gonzalez D.J."/>
            <person name="Wisecaver J.H."/>
            <person name="Moore B.S."/>
        </authorList>
    </citation>
    <scope>NUCLEOTIDE SEQUENCE [LARGE SCALE GENOMIC DNA]</scope>
    <source>
        <strain evidence="1 2">12B1</strain>
    </source>
</reference>
<evidence type="ECO:0008006" key="3">
    <source>
        <dbReference type="Google" id="ProtNLM"/>
    </source>
</evidence>
<dbReference type="Proteomes" id="UP001515480">
    <property type="component" value="Unassembled WGS sequence"/>
</dbReference>
<organism evidence="1 2">
    <name type="scientific">Prymnesium parvum</name>
    <name type="common">Toxic golden alga</name>
    <dbReference type="NCBI Taxonomy" id="97485"/>
    <lineage>
        <taxon>Eukaryota</taxon>
        <taxon>Haptista</taxon>
        <taxon>Haptophyta</taxon>
        <taxon>Prymnesiophyceae</taxon>
        <taxon>Prymnesiales</taxon>
        <taxon>Prymnesiaceae</taxon>
        <taxon>Prymnesium</taxon>
    </lineage>
</organism>
<keyword evidence="2" id="KW-1185">Reference proteome</keyword>
<dbReference type="InterPro" id="IPR010581">
    <property type="entry name" value="DUF1152"/>
</dbReference>
<evidence type="ECO:0000313" key="2">
    <source>
        <dbReference type="Proteomes" id="UP001515480"/>
    </source>
</evidence>
<gene>
    <name evidence="1" type="ORF">AB1Y20_019631</name>
</gene>
<proteinExistence type="predicted"/>
<comment type="caution">
    <text evidence="1">The sequence shown here is derived from an EMBL/GenBank/DDBJ whole genome shotgun (WGS) entry which is preliminary data.</text>
</comment>
<name>A0AB34JRL9_PRYPA</name>
<dbReference type="AlphaFoldDB" id="A0AB34JRL9"/>
<evidence type="ECO:0000313" key="1">
    <source>
        <dbReference type="EMBL" id="KAL1524748.1"/>
    </source>
</evidence>
<dbReference type="Pfam" id="PF06626">
    <property type="entry name" value="DUF1152"/>
    <property type="match status" value="1"/>
</dbReference>
<dbReference type="EMBL" id="JBGBPQ010000005">
    <property type="protein sequence ID" value="KAL1524748.1"/>
    <property type="molecule type" value="Genomic_DNA"/>
</dbReference>
<sequence length="299" mass="32050">MHSLLPREAPRFTLPPLAAGKRGLVLGMGGGCDVIGALAVAKLWKEQSQPDAAVLYGNCVSPREFPEDFKALGEFLWMCSPNVVELQQGDQAYGTTRLEQSLPRCSEGSPFVFVVPHDGRDGMSLEEATKKNTRALCESLEALRVDSVVGVDLGGDSLTGGFDFHGDAEFGRDRQVLHALRASNVPCVHLVVAPGCDGESTIEGMRAAVRELDEAGALLGTMPLDEMVGTMRSHAANLSPMRTPNIIHSAFGRVNSASSDDGAAASPEMFRIVRHNQEAHIPCSWLTIALAIDLHPRTP</sequence>